<dbReference type="PROSITE" id="PS51459">
    <property type="entry name" value="FIDO"/>
    <property type="match status" value="1"/>
</dbReference>
<organism evidence="2 3">
    <name type="scientific">Hydrogenophaga palleronii</name>
    <dbReference type="NCBI Taxonomy" id="65655"/>
    <lineage>
        <taxon>Bacteria</taxon>
        <taxon>Pseudomonadati</taxon>
        <taxon>Pseudomonadota</taxon>
        <taxon>Betaproteobacteria</taxon>
        <taxon>Burkholderiales</taxon>
        <taxon>Comamonadaceae</taxon>
        <taxon>Hydrogenophaga</taxon>
    </lineage>
</organism>
<evidence type="ECO:0000313" key="3">
    <source>
        <dbReference type="Proteomes" id="UP001265700"/>
    </source>
</evidence>
<dbReference type="Gene3D" id="1.10.3290.10">
    <property type="entry name" value="Fido-like domain"/>
    <property type="match status" value="1"/>
</dbReference>
<proteinExistence type="predicted"/>
<dbReference type="PANTHER" id="PTHR13504:SF38">
    <property type="entry name" value="FIDO DOMAIN-CONTAINING PROTEIN"/>
    <property type="match status" value="1"/>
</dbReference>
<evidence type="ECO:0000313" key="2">
    <source>
        <dbReference type="EMBL" id="MDR7149819.1"/>
    </source>
</evidence>
<dbReference type="InterPro" id="IPR036597">
    <property type="entry name" value="Fido-like_dom_sf"/>
</dbReference>
<dbReference type="RefSeq" id="WP_310314487.1">
    <property type="nucleotide sequence ID" value="NZ_JAVDWU010000003.1"/>
</dbReference>
<accession>A0ABU1WKT8</accession>
<keyword evidence="3" id="KW-1185">Reference proteome</keyword>
<sequence>MTDLRKITGPVGYAWLRDHLNVPSFLGAREARMAGVNALERLPEGGLLVPARMAPPATILDHVLFALKHEQINLHLLALALKRVPSSDMEASFAATPNGVYIRTACCLWEMVTGKSLATNGATITAPYQEVFDPVQFFVGESRKSAKWRVDFNGLGDISFCPIVRKTPGIQQLLAEDVLKQARAFAENTNTEMLDRALGWAYMSETEGSFAIEGEVPTQDKARAFTQLLQHASDPKALTEELLCELQRMSITNPFDKAWEFRSEQNRLQKGVGAAGVRYVPPRPEMVVPLMTPLMALANRPPKGLDPLVHAAIISFGFVYIHPFMDGNGRLSRFLVHHCLGQSNALPTAFVLPVSVALRRHEDAYLEALHAFSKPARELCHVTWGGDANYAFDWLPEADEAFRFMDLTACVEFTMRMAQVALQKDLLGEAQWLGDFDLVYAQIKARFDIRDNDLSHLVAAAFHNGGVVSKNIRKKYIHRVPVETLDAIEARCLNRMAARASPPDDAQGLAAA</sequence>
<dbReference type="SUPFAM" id="SSF140931">
    <property type="entry name" value="Fic-like"/>
    <property type="match status" value="1"/>
</dbReference>
<dbReference type="Proteomes" id="UP001265700">
    <property type="component" value="Unassembled WGS sequence"/>
</dbReference>
<name>A0ABU1WKT8_9BURK</name>
<dbReference type="InterPro" id="IPR040198">
    <property type="entry name" value="Fido_containing"/>
</dbReference>
<dbReference type="Pfam" id="PF02661">
    <property type="entry name" value="Fic"/>
    <property type="match status" value="1"/>
</dbReference>
<comment type="caution">
    <text evidence="2">The sequence shown here is derived from an EMBL/GenBank/DDBJ whole genome shotgun (WGS) entry which is preliminary data.</text>
</comment>
<evidence type="ECO:0000259" key="1">
    <source>
        <dbReference type="PROSITE" id="PS51459"/>
    </source>
</evidence>
<dbReference type="InterPro" id="IPR003812">
    <property type="entry name" value="Fido"/>
</dbReference>
<feature type="domain" description="Fido" evidence="1">
    <location>
        <begin position="238"/>
        <end position="397"/>
    </location>
</feature>
<dbReference type="EMBL" id="JAVDWU010000003">
    <property type="protein sequence ID" value="MDR7149819.1"/>
    <property type="molecule type" value="Genomic_DNA"/>
</dbReference>
<gene>
    <name evidence="2" type="ORF">J2W49_001774</name>
</gene>
<dbReference type="PANTHER" id="PTHR13504">
    <property type="entry name" value="FIDO DOMAIN-CONTAINING PROTEIN DDB_G0283145"/>
    <property type="match status" value="1"/>
</dbReference>
<reference evidence="2 3" key="1">
    <citation type="submission" date="2023-07" db="EMBL/GenBank/DDBJ databases">
        <title>Sorghum-associated microbial communities from plants grown in Nebraska, USA.</title>
        <authorList>
            <person name="Schachtman D."/>
        </authorList>
    </citation>
    <scope>NUCLEOTIDE SEQUENCE [LARGE SCALE GENOMIC DNA]</scope>
    <source>
        <strain evidence="2 3">4249</strain>
    </source>
</reference>
<protein>
    <recommendedName>
        <fullName evidence="1">Fido domain-containing protein</fullName>
    </recommendedName>
</protein>